<dbReference type="InterPro" id="IPR017853">
    <property type="entry name" value="GH"/>
</dbReference>
<comment type="caution">
    <text evidence="2">The sequence shown here is derived from an EMBL/GenBank/DDBJ whole genome shotgun (WGS) entry which is preliminary data.</text>
</comment>
<dbReference type="SUPFAM" id="SSF51445">
    <property type="entry name" value="(Trans)glycosidases"/>
    <property type="match status" value="1"/>
</dbReference>
<name>A0A0G0HCM9_9BACT</name>
<dbReference type="PANTHER" id="PTHR12631">
    <property type="entry name" value="ALPHA-L-IDURONIDASE"/>
    <property type="match status" value="1"/>
</dbReference>
<feature type="signal peptide" evidence="1">
    <location>
        <begin position="1"/>
        <end position="24"/>
    </location>
</feature>
<evidence type="ECO:0000256" key="1">
    <source>
        <dbReference type="SAM" id="SignalP"/>
    </source>
</evidence>
<organism evidence="2 3">
    <name type="scientific">Candidatus Woesebacteria bacterium GW2011_GWA1_37_7</name>
    <dbReference type="NCBI Taxonomy" id="1618545"/>
    <lineage>
        <taxon>Bacteria</taxon>
        <taxon>Candidatus Woeseibacteriota</taxon>
    </lineage>
</organism>
<dbReference type="EMBL" id="LBTI01000058">
    <property type="protein sequence ID" value="KKQ36295.1"/>
    <property type="molecule type" value="Genomic_DNA"/>
</dbReference>
<reference evidence="2 3" key="1">
    <citation type="journal article" date="2015" name="Nature">
        <title>rRNA introns, odd ribosomes, and small enigmatic genomes across a large radiation of phyla.</title>
        <authorList>
            <person name="Brown C.T."/>
            <person name="Hug L.A."/>
            <person name="Thomas B.C."/>
            <person name="Sharon I."/>
            <person name="Castelle C.J."/>
            <person name="Singh A."/>
            <person name="Wilkins M.J."/>
            <person name="Williams K.H."/>
            <person name="Banfield J.F."/>
        </authorList>
    </citation>
    <scope>NUCLEOTIDE SEQUENCE [LARGE SCALE GENOMIC DNA]</scope>
</reference>
<dbReference type="AlphaFoldDB" id="A0A0G0HCM9"/>
<dbReference type="GO" id="GO:0004553">
    <property type="term" value="F:hydrolase activity, hydrolyzing O-glycosyl compounds"/>
    <property type="evidence" value="ECO:0007669"/>
    <property type="project" value="TreeGrafter"/>
</dbReference>
<evidence type="ECO:0008006" key="4">
    <source>
        <dbReference type="Google" id="ProtNLM"/>
    </source>
</evidence>
<keyword evidence="1" id="KW-0732">Signal</keyword>
<dbReference type="Gene3D" id="3.20.20.80">
    <property type="entry name" value="Glycosidases"/>
    <property type="match status" value="1"/>
</dbReference>
<dbReference type="InterPro" id="IPR051923">
    <property type="entry name" value="Glycosyl_Hydrolase_39"/>
</dbReference>
<evidence type="ECO:0000313" key="2">
    <source>
        <dbReference type="EMBL" id="KKQ36295.1"/>
    </source>
</evidence>
<evidence type="ECO:0000313" key="3">
    <source>
        <dbReference type="Proteomes" id="UP000034591"/>
    </source>
</evidence>
<proteinExistence type="predicted"/>
<protein>
    <recommendedName>
        <fullName evidence="4">Asl1-like glycosyl hydrolase catalytic domain-containing protein</fullName>
    </recommendedName>
</protein>
<accession>A0A0G0HCM9</accession>
<sequence>MFKKSRVVFISILLFFFSTQNINAVVDPLVVPNNKFGIHILDETDIEDAAWLVNSSGGDWGYVTFVIRSDERETTRWQKFFDILRKKRVIPIVRIASRQLNEGWEKPSIDEIDGWVNFLNSLNWITQNRYVVIGNEPNHKKEWGGEINPEEYAFYLKTFSEKLKRVNEDFFVMPAGFDASAPNGNGSISESEYLKRMLQSEPETFNQIDGWASHSYPNPDFSGSEFGQGRGSVNTFLWELDLLKNLGVEKKLPVFITETGWAHNKNDAINGYFEPDEISQKIKTAFQESWNNENVVAVTPFVLNYKEPPFDIFSWKDASGNYYDFFFAVKDIPKVQGQPKQINSGHLLGLILPQIFKKADIFYGVAYIKKLLW</sequence>
<feature type="chain" id="PRO_5002532360" description="Asl1-like glycosyl hydrolase catalytic domain-containing protein" evidence="1">
    <location>
        <begin position="25"/>
        <end position="373"/>
    </location>
</feature>
<dbReference type="PANTHER" id="PTHR12631:SF10">
    <property type="entry name" value="BETA-XYLOSIDASE-LIKE PROTEIN-RELATED"/>
    <property type="match status" value="1"/>
</dbReference>
<gene>
    <name evidence="2" type="ORF">US53_C0058G0007</name>
</gene>
<dbReference type="Proteomes" id="UP000034591">
    <property type="component" value="Unassembled WGS sequence"/>
</dbReference>